<keyword evidence="3" id="KW-1185">Reference proteome</keyword>
<reference evidence="2" key="2">
    <citation type="submission" date="2023-06" db="EMBL/GenBank/DDBJ databases">
        <authorList>
            <consortium name="Lawrence Berkeley National Laboratory"/>
            <person name="Haridas S."/>
            <person name="Hensen N."/>
            <person name="Bonometti L."/>
            <person name="Westerberg I."/>
            <person name="Brannstrom I.O."/>
            <person name="Guillou S."/>
            <person name="Cros-Aarteil S."/>
            <person name="Calhoun S."/>
            <person name="Kuo A."/>
            <person name="Mondo S."/>
            <person name="Pangilinan J."/>
            <person name="Riley R."/>
            <person name="Labutti K."/>
            <person name="Andreopoulos B."/>
            <person name="Lipzen A."/>
            <person name="Chen C."/>
            <person name="Yanf M."/>
            <person name="Daum C."/>
            <person name="Ng V."/>
            <person name="Clum A."/>
            <person name="Steindorff A."/>
            <person name="Ohm R."/>
            <person name="Martin F."/>
            <person name="Silar P."/>
            <person name="Natvig D."/>
            <person name="Lalanne C."/>
            <person name="Gautier V."/>
            <person name="Ament-Velasquez S.L."/>
            <person name="Kruys A."/>
            <person name="Hutchinson M.I."/>
            <person name="Powell A.J."/>
            <person name="Barry K."/>
            <person name="Miller A.N."/>
            <person name="Grigoriev I.V."/>
            <person name="Debuchy R."/>
            <person name="Gladieux P."/>
            <person name="Thoren M.H."/>
            <person name="Johannesson H."/>
        </authorList>
    </citation>
    <scope>NUCLEOTIDE SEQUENCE</scope>
    <source>
        <strain evidence="2">CBS 118394</strain>
    </source>
</reference>
<comment type="caution">
    <text evidence="2">The sequence shown here is derived from an EMBL/GenBank/DDBJ whole genome shotgun (WGS) entry which is preliminary data.</text>
</comment>
<sequence>MVSLRASGPTACRPLFAELTVRRATWSLFLVSFDAVPFDQARPRGLGTGSRRNSHGKPSCPPPSMPPSWRAALMTCRASLASAMPMSSNSVADVATTRTTSATTAVVVVAVVAAAHSRKMAETPTDRSAAARLFQFPGGLLERTRLAVSRCSKYYHRPSTARHYRSRLRRQSSQ</sequence>
<dbReference type="AlphaFoldDB" id="A0AAE0I154"/>
<dbReference type="Proteomes" id="UP001283341">
    <property type="component" value="Unassembled WGS sequence"/>
</dbReference>
<feature type="region of interest" description="Disordered" evidence="1">
    <location>
        <begin position="42"/>
        <end position="66"/>
    </location>
</feature>
<evidence type="ECO:0000313" key="3">
    <source>
        <dbReference type="Proteomes" id="UP001283341"/>
    </source>
</evidence>
<proteinExistence type="predicted"/>
<name>A0AAE0I154_9PEZI</name>
<protein>
    <submittedName>
        <fullName evidence="2">Uncharacterized protein</fullName>
    </submittedName>
</protein>
<accession>A0AAE0I154</accession>
<reference evidence="2" key="1">
    <citation type="journal article" date="2023" name="Mol. Phylogenet. Evol.">
        <title>Genome-scale phylogeny and comparative genomics of the fungal order Sordariales.</title>
        <authorList>
            <person name="Hensen N."/>
            <person name="Bonometti L."/>
            <person name="Westerberg I."/>
            <person name="Brannstrom I.O."/>
            <person name="Guillou S."/>
            <person name="Cros-Aarteil S."/>
            <person name="Calhoun S."/>
            <person name="Haridas S."/>
            <person name="Kuo A."/>
            <person name="Mondo S."/>
            <person name="Pangilinan J."/>
            <person name="Riley R."/>
            <person name="LaButti K."/>
            <person name="Andreopoulos B."/>
            <person name="Lipzen A."/>
            <person name="Chen C."/>
            <person name="Yan M."/>
            <person name="Daum C."/>
            <person name="Ng V."/>
            <person name="Clum A."/>
            <person name="Steindorff A."/>
            <person name="Ohm R.A."/>
            <person name="Martin F."/>
            <person name="Silar P."/>
            <person name="Natvig D.O."/>
            <person name="Lalanne C."/>
            <person name="Gautier V."/>
            <person name="Ament-Velasquez S.L."/>
            <person name="Kruys A."/>
            <person name="Hutchinson M.I."/>
            <person name="Powell A.J."/>
            <person name="Barry K."/>
            <person name="Miller A.N."/>
            <person name="Grigoriev I.V."/>
            <person name="Debuchy R."/>
            <person name="Gladieux P."/>
            <person name="Hiltunen Thoren M."/>
            <person name="Johannesson H."/>
        </authorList>
    </citation>
    <scope>NUCLEOTIDE SEQUENCE</scope>
    <source>
        <strain evidence="2">CBS 118394</strain>
    </source>
</reference>
<evidence type="ECO:0000313" key="2">
    <source>
        <dbReference type="EMBL" id="KAK3316560.1"/>
    </source>
</evidence>
<gene>
    <name evidence="2" type="ORF">B0H66DRAFT_298191</name>
</gene>
<organism evidence="2 3">
    <name type="scientific">Apodospora peruviana</name>
    <dbReference type="NCBI Taxonomy" id="516989"/>
    <lineage>
        <taxon>Eukaryota</taxon>
        <taxon>Fungi</taxon>
        <taxon>Dikarya</taxon>
        <taxon>Ascomycota</taxon>
        <taxon>Pezizomycotina</taxon>
        <taxon>Sordariomycetes</taxon>
        <taxon>Sordariomycetidae</taxon>
        <taxon>Sordariales</taxon>
        <taxon>Lasiosphaeriaceae</taxon>
        <taxon>Apodospora</taxon>
    </lineage>
</organism>
<evidence type="ECO:0000256" key="1">
    <source>
        <dbReference type="SAM" id="MobiDB-lite"/>
    </source>
</evidence>
<dbReference type="EMBL" id="JAUEDM010000005">
    <property type="protein sequence ID" value="KAK3316560.1"/>
    <property type="molecule type" value="Genomic_DNA"/>
</dbReference>